<dbReference type="InterPro" id="IPR050131">
    <property type="entry name" value="Peptidase_S8_subtilisin-like"/>
</dbReference>
<accession>A0A6B4QE28</accession>
<feature type="active site" description="Charge relay system" evidence="5 6">
    <location>
        <position position="502"/>
    </location>
</feature>
<evidence type="ECO:0000256" key="6">
    <source>
        <dbReference type="PROSITE-ProRule" id="PRU01240"/>
    </source>
</evidence>
<dbReference type="Gene3D" id="2.60.120.1290">
    <property type="match status" value="1"/>
</dbReference>
<comment type="caution">
    <text evidence="8">The sequence shown here is derived from an EMBL/GenBank/DDBJ whole genome shotgun (WGS) entry which is preliminary data.</text>
</comment>
<dbReference type="InterPro" id="IPR015500">
    <property type="entry name" value="Peptidase_S8_subtilisin-rel"/>
</dbReference>
<dbReference type="PROSITE" id="PS00136">
    <property type="entry name" value="SUBTILASE_ASP"/>
    <property type="match status" value="1"/>
</dbReference>
<keyword evidence="4 6" id="KW-0720">Serine protease</keyword>
<dbReference type="SUPFAM" id="SSF52743">
    <property type="entry name" value="Subtilisin-like"/>
    <property type="match status" value="1"/>
</dbReference>
<comment type="similarity">
    <text evidence="1 6">Belongs to the peptidase S8 family.</text>
</comment>
<dbReference type="PROSITE" id="PS51892">
    <property type="entry name" value="SUBTILASE"/>
    <property type="match status" value="1"/>
</dbReference>
<feature type="active site" description="Charge relay system" evidence="5 6">
    <location>
        <position position="108"/>
    </location>
</feature>
<dbReference type="PANTHER" id="PTHR43806:SF11">
    <property type="entry name" value="CEREVISIN-RELATED"/>
    <property type="match status" value="1"/>
</dbReference>
<gene>
    <name evidence="8" type="ORF">FC774_13120</name>
</gene>
<feature type="active site" description="Charge relay system" evidence="5 6">
    <location>
        <position position="179"/>
    </location>
</feature>
<keyword evidence="3 6" id="KW-0378">Hydrolase</keyword>
<evidence type="ECO:0000256" key="4">
    <source>
        <dbReference type="ARBA" id="ARBA00022825"/>
    </source>
</evidence>
<organism evidence="8 9">
    <name type="scientific">Clostridium botulinum</name>
    <dbReference type="NCBI Taxonomy" id="1491"/>
    <lineage>
        <taxon>Bacteria</taxon>
        <taxon>Bacillati</taxon>
        <taxon>Bacillota</taxon>
        <taxon>Clostridia</taxon>
        <taxon>Eubacteriales</taxon>
        <taxon>Clostridiaceae</taxon>
        <taxon>Clostridium</taxon>
    </lineage>
</organism>
<dbReference type="Proteomes" id="UP000476820">
    <property type="component" value="Unassembled WGS sequence"/>
</dbReference>
<dbReference type="CDD" id="cd07478">
    <property type="entry name" value="Peptidases_S8_CspA-like"/>
    <property type="match status" value="1"/>
</dbReference>
<name>A0A6B4QE28_CLOBO</name>
<sequence>MNSRLCSGYYSGDSPNFLVEYRGDFKSQIDKLSYACGDVLTNTIGVISLPYKYLDQVLIDVPSIKFIDFRSMSVLQDISPSSIDQILTIKKNPYLNLTGKGVLVGIVDTGIDYLNNEFIREDGTSRIAAIWDQSIENVKAESVYLGNIYSNEEINKAINAYKNKEDPYAIVPSKDDIGHGTEMAGIIGARGYNGEFQGVANDCEFVIVKLLESLNFQKILQSNNVKYTPVYNSSEIVAGIEYLKNFSVRMNKPMVIYLGVGTTEGSHDGNNLISKYLTSIASIRGIALVAGVGNEGAAEGHASGSIKNVGETDSVELNIPREMKNFSFHIWVKRPNKMSLNVISPTGEESSFIQAKRNKREEINFVFSKTNLKLNYYMPEHFSGHEVIEIIFKDINPGIWKFVLRGDYISDGEYNTWLQPKVTLPENIKFLEPDPFSTLTIPATARKVVTVAYHGLLNESVIATSGKGFNTNNLINPDIATIGVNILTTKALGESTVVSGSSAAAAVVAGGCALLLQWGIVDGNDTTMYSTKIRSYLIYGAYRKSEYTYPNRETGYGSFDILGTFNIISRKYIKTRDNINFRNDSFIQYQVDKLFIRIPKEMMPNVKI</sequence>
<dbReference type="Gene3D" id="3.40.50.200">
    <property type="entry name" value="Peptidase S8/S53 domain"/>
    <property type="match status" value="1"/>
</dbReference>
<dbReference type="Pfam" id="PF00082">
    <property type="entry name" value="Peptidase_S8"/>
    <property type="match status" value="1"/>
</dbReference>
<evidence type="ECO:0000259" key="7">
    <source>
        <dbReference type="Pfam" id="PF00082"/>
    </source>
</evidence>
<evidence type="ECO:0000313" key="9">
    <source>
        <dbReference type="Proteomes" id="UP000476820"/>
    </source>
</evidence>
<reference evidence="8 9" key="1">
    <citation type="submission" date="2019-04" db="EMBL/GenBank/DDBJ databases">
        <title>Genome sequencing of Clostridium botulinum Groups I-IV and Clostridium butyricum.</title>
        <authorList>
            <person name="Brunt J."/>
            <person name="Van Vliet A.H.M."/>
            <person name="Stringer S.C."/>
            <person name="Carter A.T."/>
            <person name="Peck M.W."/>
        </authorList>
    </citation>
    <scope>NUCLEOTIDE SEQUENCE [LARGE SCALE GENOMIC DNA]</scope>
    <source>
        <strain evidence="8 9">1605</strain>
    </source>
</reference>
<protein>
    <submittedName>
        <fullName evidence="8">Peptidase S8 and S53 subtilisin kexin sedolisin</fullName>
    </submittedName>
</protein>
<evidence type="ECO:0000256" key="1">
    <source>
        <dbReference type="ARBA" id="ARBA00011073"/>
    </source>
</evidence>
<dbReference type="GO" id="GO:0006508">
    <property type="term" value="P:proteolysis"/>
    <property type="evidence" value="ECO:0007669"/>
    <property type="project" value="UniProtKB-KW"/>
</dbReference>
<dbReference type="GO" id="GO:0004252">
    <property type="term" value="F:serine-type endopeptidase activity"/>
    <property type="evidence" value="ECO:0007669"/>
    <property type="project" value="UniProtKB-UniRule"/>
</dbReference>
<evidence type="ECO:0000256" key="5">
    <source>
        <dbReference type="PIRSR" id="PIRSR615500-1"/>
    </source>
</evidence>
<dbReference type="EMBL" id="SWOV01000040">
    <property type="protein sequence ID" value="NFF88800.1"/>
    <property type="molecule type" value="Genomic_DNA"/>
</dbReference>
<evidence type="ECO:0000256" key="2">
    <source>
        <dbReference type="ARBA" id="ARBA00022670"/>
    </source>
</evidence>
<dbReference type="InterPro" id="IPR023827">
    <property type="entry name" value="Peptidase_S8_Asp-AS"/>
</dbReference>
<dbReference type="RefSeq" id="WP_017825842.1">
    <property type="nucleotide sequence ID" value="NZ_LFPA01000156.1"/>
</dbReference>
<dbReference type="InterPro" id="IPR034045">
    <property type="entry name" value="Pep_S8_CspA-like"/>
</dbReference>
<evidence type="ECO:0000313" key="8">
    <source>
        <dbReference type="EMBL" id="NFF88800.1"/>
    </source>
</evidence>
<evidence type="ECO:0000256" key="3">
    <source>
        <dbReference type="ARBA" id="ARBA00022801"/>
    </source>
</evidence>
<dbReference type="PANTHER" id="PTHR43806">
    <property type="entry name" value="PEPTIDASE S8"/>
    <property type="match status" value="1"/>
</dbReference>
<dbReference type="InterPro" id="IPR000209">
    <property type="entry name" value="Peptidase_S8/S53_dom"/>
</dbReference>
<dbReference type="PRINTS" id="PR00723">
    <property type="entry name" value="SUBTILISIN"/>
</dbReference>
<dbReference type="InterPro" id="IPR017310">
    <property type="entry name" value="Pept_S8A_subtilisin_clostridia"/>
</dbReference>
<dbReference type="PIRSF" id="PIRSF037894">
    <property type="entry name" value="Subtilisin_rel_CspABC"/>
    <property type="match status" value="1"/>
</dbReference>
<feature type="domain" description="Peptidase S8/S53" evidence="7">
    <location>
        <begin position="99"/>
        <end position="557"/>
    </location>
</feature>
<keyword evidence="2 6" id="KW-0645">Protease</keyword>
<dbReference type="AlphaFoldDB" id="A0A6B4QE28"/>
<dbReference type="InterPro" id="IPR036852">
    <property type="entry name" value="Peptidase_S8/S53_dom_sf"/>
</dbReference>
<proteinExistence type="inferred from homology"/>